<dbReference type="OrthoDB" id="5420958at2759"/>
<dbReference type="Proteomes" id="UP000800200">
    <property type="component" value="Unassembled WGS sequence"/>
</dbReference>
<keyword evidence="1" id="KW-0238">DNA-binding</keyword>
<organism evidence="3 4">
    <name type="scientific">Zopfia rhizophila CBS 207.26</name>
    <dbReference type="NCBI Taxonomy" id="1314779"/>
    <lineage>
        <taxon>Eukaryota</taxon>
        <taxon>Fungi</taxon>
        <taxon>Dikarya</taxon>
        <taxon>Ascomycota</taxon>
        <taxon>Pezizomycotina</taxon>
        <taxon>Dothideomycetes</taxon>
        <taxon>Dothideomycetes incertae sedis</taxon>
        <taxon>Zopfiaceae</taxon>
        <taxon>Zopfia</taxon>
    </lineage>
</organism>
<dbReference type="InterPro" id="IPR006600">
    <property type="entry name" value="HTH_CenpB_DNA-bd_dom"/>
</dbReference>
<dbReference type="PROSITE" id="PS51253">
    <property type="entry name" value="HTH_CENPB"/>
    <property type="match status" value="1"/>
</dbReference>
<feature type="non-terminal residue" evidence="3">
    <location>
        <position position="140"/>
    </location>
</feature>
<evidence type="ECO:0000256" key="1">
    <source>
        <dbReference type="ARBA" id="ARBA00023125"/>
    </source>
</evidence>
<gene>
    <name evidence="3" type="ORF">K469DRAFT_647732</name>
</gene>
<evidence type="ECO:0000313" key="3">
    <source>
        <dbReference type="EMBL" id="KAF2174973.1"/>
    </source>
</evidence>
<feature type="non-terminal residue" evidence="3">
    <location>
        <position position="1"/>
    </location>
</feature>
<sequence>MDKASRVLAEGVPPGVPFSYRALADHGDVACSTLNHRRNGRRSIEQKAQDQQYLTPWEEEALVKFILQMSDFGYPIPIKFIPSLAYRLTLQRPQSARPLKPPHLNWTIAFRKRHPIIQARRLKALDWNRHEKNIYPKTLH</sequence>
<dbReference type="AlphaFoldDB" id="A0A6A6D7C2"/>
<evidence type="ECO:0000259" key="2">
    <source>
        <dbReference type="PROSITE" id="PS51253"/>
    </source>
</evidence>
<feature type="domain" description="HTH CENPB-type" evidence="2">
    <location>
        <begin position="46"/>
        <end position="120"/>
    </location>
</feature>
<proteinExistence type="predicted"/>
<reference evidence="3" key="1">
    <citation type="journal article" date="2020" name="Stud. Mycol.">
        <title>101 Dothideomycetes genomes: a test case for predicting lifestyles and emergence of pathogens.</title>
        <authorList>
            <person name="Haridas S."/>
            <person name="Albert R."/>
            <person name="Binder M."/>
            <person name="Bloem J."/>
            <person name="Labutti K."/>
            <person name="Salamov A."/>
            <person name="Andreopoulos B."/>
            <person name="Baker S."/>
            <person name="Barry K."/>
            <person name="Bills G."/>
            <person name="Bluhm B."/>
            <person name="Cannon C."/>
            <person name="Castanera R."/>
            <person name="Culley D."/>
            <person name="Daum C."/>
            <person name="Ezra D."/>
            <person name="Gonzalez J."/>
            <person name="Henrissat B."/>
            <person name="Kuo A."/>
            <person name="Liang C."/>
            <person name="Lipzen A."/>
            <person name="Lutzoni F."/>
            <person name="Magnuson J."/>
            <person name="Mondo S."/>
            <person name="Nolan M."/>
            <person name="Ohm R."/>
            <person name="Pangilinan J."/>
            <person name="Park H.-J."/>
            <person name="Ramirez L."/>
            <person name="Alfaro M."/>
            <person name="Sun H."/>
            <person name="Tritt A."/>
            <person name="Yoshinaga Y."/>
            <person name="Zwiers L.-H."/>
            <person name="Turgeon B."/>
            <person name="Goodwin S."/>
            <person name="Spatafora J."/>
            <person name="Crous P."/>
            <person name="Grigoriev I."/>
        </authorList>
    </citation>
    <scope>NUCLEOTIDE SEQUENCE</scope>
    <source>
        <strain evidence="3">CBS 207.26</strain>
    </source>
</reference>
<name>A0A6A6D7C2_9PEZI</name>
<accession>A0A6A6D7C2</accession>
<protein>
    <recommendedName>
        <fullName evidence="2">HTH CENPB-type domain-containing protein</fullName>
    </recommendedName>
</protein>
<keyword evidence="4" id="KW-1185">Reference proteome</keyword>
<dbReference type="GO" id="GO:0003677">
    <property type="term" value="F:DNA binding"/>
    <property type="evidence" value="ECO:0007669"/>
    <property type="project" value="UniProtKB-KW"/>
</dbReference>
<evidence type="ECO:0000313" key="4">
    <source>
        <dbReference type="Proteomes" id="UP000800200"/>
    </source>
</evidence>
<dbReference type="EMBL" id="ML994757">
    <property type="protein sequence ID" value="KAF2174973.1"/>
    <property type="molecule type" value="Genomic_DNA"/>
</dbReference>